<dbReference type="InterPro" id="IPR000210">
    <property type="entry name" value="BTB/POZ_dom"/>
</dbReference>
<evidence type="ECO:0000259" key="4">
    <source>
        <dbReference type="PROSITE" id="PS50097"/>
    </source>
</evidence>
<evidence type="ECO:0000313" key="5">
    <source>
        <dbReference type="EMBL" id="CAD9086340.1"/>
    </source>
</evidence>
<feature type="repeat" description="RCC1" evidence="2">
    <location>
        <begin position="413"/>
        <end position="468"/>
    </location>
</feature>
<name>A0A7S1KV69_9EUKA</name>
<evidence type="ECO:0000256" key="2">
    <source>
        <dbReference type="PROSITE-ProRule" id="PRU00235"/>
    </source>
</evidence>
<proteinExistence type="predicted"/>
<sequence length="888" mass="98602">MTSSRPSRTPHHLNGGTNTIFITGRKKIQQSIAVGGGNASGGSTSTSSSTTSSTTTQSSNVQHQSSDPSSLSSRFITEIALEEHPCLIEQRIKFMLSGIYHNFLVTENNEVVCWGQSHFGQLGKGDKEDRQTLTKWHELPKSQLPITHVSGRACFVGWIVGRRAVFLHGLNNFGQLGQGHQNNLDRPTVLKFANGPMAGGASQHDDISNGGAVNTTAVDSAGWIDTMDDGSEIKILCCAGVHTILVLDDGRAFSWGYNSYGQCCLGNKTDAYTPQPLTFFQEKNLTIEDVICGDYHSIFVVRDSLSNTRIFSAGKNGSGQLGLDGTTPRTLPEEIVFFRGKNVTHVSCGENHTIVVLDSTEVYGFGTNIRGQIGLGDGHPHQLSPTRIPLPSEDPIKLLQCGRNFTILVTVNDEVIVFGDNGCGALGFDHSKHKHIKHATIMNFPNRYDKPIVNVSCGEYHAMFLLSDIPPPPEKTPIDALKNMLSDYDEEKHSHLFDGEIICQDKTVKVFQSLVKKRCPPLFSPTDGDSNPKTCTVNFNSDTLGIIVHFVYTDRLPSMLGGASNTSTNTLKNMLTLYAWLEENNGPPRLCALLLKYLIDKVNDNNVADLLIHLDKESKYPSNKMRKHLLAYLKSKIDKNDFDRLPDNEKLSQSLLREILTKGGREIMLTSASVMVPHEYTLKDDMTDLLEDVEDGDILLVIGTGKKDRMRVHKCVLAFAVKKYMAQFTSGMRDQSTTEINLFREFANDSMTGTTSTMSQEEERDLSLLLIQFIRFLYTGTLNVTATNAVSIINIWDTMSMPIDHNIYRACIKVIMNGIDESNVLEILKLFLPEKGHLFPDLERKCVTVCALNWKKLNDTYGDDIMNSISYSQYVTITRKYMGMNLHS</sequence>
<dbReference type="CDD" id="cd18186">
    <property type="entry name" value="BTB_POZ_ZBTB_KLHL-like"/>
    <property type="match status" value="1"/>
</dbReference>
<dbReference type="Pfam" id="PF00415">
    <property type="entry name" value="RCC1"/>
    <property type="match status" value="3"/>
</dbReference>
<dbReference type="PANTHER" id="PTHR22870:SF408">
    <property type="entry name" value="OS09G0560450 PROTEIN"/>
    <property type="match status" value="1"/>
</dbReference>
<dbReference type="InterPro" id="IPR051210">
    <property type="entry name" value="Ub_ligase/GEF_domain"/>
</dbReference>
<dbReference type="Pfam" id="PF13540">
    <property type="entry name" value="RCC1_2"/>
    <property type="match status" value="1"/>
</dbReference>
<feature type="compositionally biased region" description="Low complexity" evidence="3">
    <location>
        <begin position="41"/>
        <end position="69"/>
    </location>
</feature>
<dbReference type="PROSITE" id="PS50012">
    <property type="entry name" value="RCC1_3"/>
    <property type="match status" value="4"/>
</dbReference>
<feature type="repeat" description="RCC1" evidence="2">
    <location>
        <begin position="250"/>
        <end position="303"/>
    </location>
</feature>
<protein>
    <recommendedName>
        <fullName evidence="4">BTB domain-containing protein</fullName>
    </recommendedName>
</protein>
<accession>A0A7S1KV69</accession>
<dbReference type="AlphaFoldDB" id="A0A7S1KV69"/>
<feature type="repeat" description="RCC1" evidence="2">
    <location>
        <begin position="360"/>
        <end position="412"/>
    </location>
</feature>
<evidence type="ECO:0000256" key="3">
    <source>
        <dbReference type="SAM" id="MobiDB-lite"/>
    </source>
</evidence>
<dbReference type="InterPro" id="IPR000408">
    <property type="entry name" value="Reg_chr_condens"/>
</dbReference>
<dbReference type="InterPro" id="IPR009091">
    <property type="entry name" value="RCC1/BLIP-II"/>
</dbReference>
<dbReference type="EMBL" id="HBGD01011591">
    <property type="protein sequence ID" value="CAD9086340.1"/>
    <property type="molecule type" value="Transcribed_RNA"/>
</dbReference>
<dbReference type="PRINTS" id="PR00633">
    <property type="entry name" value="RCCNDNSATION"/>
</dbReference>
<dbReference type="SUPFAM" id="SSF54695">
    <property type="entry name" value="POZ domain"/>
    <property type="match status" value="1"/>
</dbReference>
<dbReference type="PROSITE" id="PS00626">
    <property type="entry name" value="RCC1_2"/>
    <property type="match status" value="2"/>
</dbReference>
<dbReference type="SUPFAM" id="SSF50985">
    <property type="entry name" value="RCC1/BLIP-II"/>
    <property type="match status" value="2"/>
</dbReference>
<keyword evidence="1" id="KW-0677">Repeat</keyword>
<feature type="region of interest" description="Disordered" evidence="3">
    <location>
        <begin position="32"/>
        <end position="69"/>
    </location>
</feature>
<dbReference type="PANTHER" id="PTHR22870">
    <property type="entry name" value="REGULATOR OF CHROMOSOME CONDENSATION"/>
    <property type="match status" value="1"/>
</dbReference>
<dbReference type="Gene3D" id="3.30.710.10">
    <property type="entry name" value="Potassium Channel Kv1.1, Chain A"/>
    <property type="match status" value="2"/>
</dbReference>
<feature type="domain" description="BTB" evidence="4">
    <location>
        <begin position="696"/>
        <end position="786"/>
    </location>
</feature>
<gene>
    <name evidence="5" type="ORF">PCOS0759_LOCUS9594</name>
</gene>
<dbReference type="PROSITE" id="PS50097">
    <property type="entry name" value="BTB"/>
    <property type="match status" value="1"/>
</dbReference>
<evidence type="ECO:0000256" key="1">
    <source>
        <dbReference type="ARBA" id="ARBA00022737"/>
    </source>
</evidence>
<feature type="repeat" description="RCC1" evidence="2">
    <location>
        <begin position="308"/>
        <end position="359"/>
    </location>
</feature>
<dbReference type="InterPro" id="IPR011333">
    <property type="entry name" value="SKP1/BTB/POZ_sf"/>
</dbReference>
<organism evidence="5">
    <name type="scientific">Percolomonas cosmopolitus</name>
    <dbReference type="NCBI Taxonomy" id="63605"/>
    <lineage>
        <taxon>Eukaryota</taxon>
        <taxon>Discoba</taxon>
        <taxon>Heterolobosea</taxon>
        <taxon>Tetramitia</taxon>
        <taxon>Eutetramitia</taxon>
        <taxon>Percolomonadidae</taxon>
        <taxon>Percolomonas</taxon>
    </lineage>
</organism>
<reference evidence="5" key="1">
    <citation type="submission" date="2021-01" db="EMBL/GenBank/DDBJ databases">
        <authorList>
            <person name="Corre E."/>
            <person name="Pelletier E."/>
            <person name="Niang G."/>
            <person name="Scheremetjew M."/>
            <person name="Finn R."/>
            <person name="Kale V."/>
            <person name="Holt S."/>
            <person name="Cochrane G."/>
            <person name="Meng A."/>
            <person name="Brown T."/>
            <person name="Cohen L."/>
        </authorList>
    </citation>
    <scope>NUCLEOTIDE SEQUENCE</scope>
    <source>
        <strain evidence="5">WS</strain>
    </source>
</reference>
<dbReference type="Gene3D" id="2.130.10.30">
    <property type="entry name" value="Regulator of chromosome condensation 1/beta-lactamase-inhibitor protein II"/>
    <property type="match status" value="2"/>
</dbReference>